<comment type="catalytic activity">
    <reaction evidence="7 8">
        <text>N-terminal L-glutaminyl-[protein] + H2O = N-terminal L-glutamyl-[protein] + NH4(+)</text>
        <dbReference type="Rhea" id="RHEA:50680"/>
        <dbReference type="Rhea" id="RHEA-COMP:12668"/>
        <dbReference type="Rhea" id="RHEA-COMP:12777"/>
        <dbReference type="ChEBI" id="CHEBI:15377"/>
        <dbReference type="ChEBI" id="CHEBI:28938"/>
        <dbReference type="ChEBI" id="CHEBI:64721"/>
        <dbReference type="ChEBI" id="CHEBI:64722"/>
        <dbReference type="EC" id="3.5.1.122"/>
    </reaction>
</comment>
<dbReference type="Gene3D" id="3.10.620.10">
    <property type="entry name" value="Protein N-terminal glutamine amidohydrolase, alpha beta roll"/>
    <property type="match status" value="1"/>
</dbReference>
<comment type="function">
    <text evidence="1">Mediates the side-chain deamidation of N-terminal glutamine residues to glutamate, an important step in N-end rule pathway of protein degradation. Conversion of the resulting N-terminal glutamine to glutamate renders the protein susceptible to arginylation, polyubiquitination and degradation as specified by the N-end rule. Does not act on substrates with internal or C-terminal glutamine and does not act on non-glutamine residues in any position. Does not deaminate acetylated N-terminal glutamine. With the exception of proline, all tested second-position residues on substrate peptides do not greatly influence the activity. In contrast, a proline at position 2, virtually abolishes deamidation of N-terminal glutamine.</text>
</comment>
<keyword evidence="6 8" id="KW-0378">Hydrolase</keyword>
<dbReference type="AlphaFoldDB" id="A0A8C4NDS2"/>
<dbReference type="GO" id="GO:0005634">
    <property type="term" value="C:nucleus"/>
    <property type="evidence" value="ECO:0007669"/>
    <property type="project" value="TreeGrafter"/>
</dbReference>
<evidence type="ECO:0000256" key="1">
    <source>
        <dbReference type="ARBA" id="ARBA00002022"/>
    </source>
</evidence>
<evidence type="ECO:0000313" key="11">
    <source>
        <dbReference type="Ensembl" id="ENSEBUP00000005379.1"/>
    </source>
</evidence>
<dbReference type="Ensembl" id="ENSEBUT00000005817.1">
    <property type="protein sequence ID" value="ENSEBUP00000005379.1"/>
    <property type="gene ID" value="ENSEBUG00000003671.1"/>
</dbReference>
<proteinExistence type="inferred from homology"/>
<dbReference type="GO" id="GO:0005829">
    <property type="term" value="C:cytosol"/>
    <property type="evidence" value="ECO:0007669"/>
    <property type="project" value="TreeGrafter"/>
</dbReference>
<evidence type="ECO:0000256" key="7">
    <source>
        <dbReference type="ARBA" id="ARBA00048768"/>
    </source>
</evidence>
<sequence>MASPLFAREFCAYSNCYCEENIWKLCESLRNRSDQPVSIDEFFVVFISNDAKRTPLWMQRSRRGSDEFVLWDYHVILLHVAQDQSLVYDLDTTLPFPCSLEIYVQDALRADEMLRQCYRRMFRVVRADAYLAHFASDRSHMKTPAGDWIHIPPSYPCIHTAGMAKKKGAGKSKAEMMRAHKARLKADPEKHRAYLEEDKARYKERKRQGRIRNIRDLNERDQRILRKKWRMEKRKKNVEKDQPGMETPRRDQFTPPLTPDSAGTRYATSAADVISQKDSWASSHRKIERSDEKTEKLIERLRTSRILLKPSTLESEIPASTETSFWATK</sequence>
<comment type="subunit">
    <text evidence="3 8">Monomer.</text>
</comment>
<keyword evidence="12" id="KW-1185">Reference proteome</keyword>
<organism evidence="11 12">
    <name type="scientific">Eptatretus burgeri</name>
    <name type="common">Inshore hagfish</name>
    <dbReference type="NCBI Taxonomy" id="7764"/>
    <lineage>
        <taxon>Eukaryota</taxon>
        <taxon>Metazoa</taxon>
        <taxon>Chordata</taxon>
        <taxon>Craniata</taxon>
        <taxon>Vertebrata</taxon>
        <taxon>Cyclostomata</taxon>
        <taxon>Myxini</taxon>
        <taxon>Myxiniformes</taxon>
        <taxon>Myxinidae</taxon>
        <taxon>Eptatretinae</taxon>
        <taxon>Eptatretus</taxon>
    </lineage>
</organism>
<evidence type="ECO:0000256" key="9">
    <source>
        <dbReference type="SAM" id="MobiDB-lite"/>
    </source>
</evidence>
<dbReference type="GeneTree" id="ENSGT00390000014398"/>
<feature type="domain" description="Protein N-terminal glutamine amidohydrolase alpha beta roll" evidence="10">
    <location>
        <begin position="13"/>
        <end position="164"/>
    </location>
</feature>
<reference evidence="11" key="1">
    <citation type="submission" date="2025-08" db="UniProtKB">
        <authorList>
            <consortium name="Ensembl"/>
        </authorList>
    </citation>
    <scope>IDENTIFICATION</scope>
</reference>
<reference evidence="11" key="2">
    <citation type="submission" date="2025-09" db="UniProtKB">
        <authorList>
            <consortium name="Ensembl"/>
        </authorList>
    </citation>
    <scope>IDENTIFICATION</scope>
</reference>
<name>A0A8C4NDS2_EPTBU</name>
<comment type="similarity">
    <text evidence="2 8">Belongs to the NTAQ1 family.</text>
</comment>
<evidence type="ECO:0000256" key="3">
    <source>
        <dbReference type="ARBA" id="ARBA00011245"/>
    </source>
</evidence>
<accession>A0A8C4NDS2</accession>
<evidence type="ECO:0000313" key="12">
    <source>
        <dbReference type="Proteomes" id="UP000694388"/>
    </source>
</evidence>
<protein>
    <recommendedName>
        <fullName evidence="5 8">Protein N-terminal glutamine amidohydrolase</fullName>
        <ecNumber evidence="4 8">3.5.1.122</ecNumber>
    </recommendedName>
    <alternativeName>
        <fullName evidence="8">Protein NH2-terminal glutamine deamidase</fullName>
    </alternativeName>
</protein>
<dbReference type="GO" id="GO:0008418">
    <property type="term" value="F:protein-N-terminal asparagine amidohydrolase activity"/>
    <property type="evidence" value="ECO:0007669"/>
    <property type="project" value="UniProtKB-UniRule"/>
</dbReference>
<evidence type="ECO:0000256" key="2">
    <source>
        <dbReference type="ARBA" id="ARBA00008985"/>
    </source>
</evidence>
<dbReference type="PANTHER" id="PTHR13035:SF0">
    <property type="entry name" value="PROTEIN N-TERMINAL GLUTAMINE AMIDOHYDROLASE"/>
    <property type="match status" value="1"/>
</dbReference>
<dbReference type="Proteomes" id="UP000694388">
    <property type="component" value="Unplaced"/>
</dbReference>
<dbReference type="InterPro" id="IPR037132">
    <property type="entry name" value="N_Gln_amidohydro_ab_roll_sf"/>
</dbReference>
<dbReference type="Pfam" id="PF09764">
    <property type="entry name" value="Nt_Gln_amidase"/>
    <property type="match status" value="1"/>
</dbReference>
<dbReference type="EC" id="3.5.1.122" evidence="4 8"/>
<evidence type="ECO:0000259" key="10">
    <source>
        <dbReference type="Pfam" id="PF09764"/>
    </source>
</evidence>
<dbReference type="InterPro" id="IPR039733">
    <property type="entry name" value="NTAQ1"/>
</dbReference>
<dbReference type="InterPro" id="IPR023128">
    <property type="entry name" value="Prot_N_Gln_amidohydro_ab_roll"/>
</dbReference>
<feature type="region of interest" description="Disordered" evidence="9">
    <location>
        <begin position="232"/>
        <end position="264"/>
    </location>
</feature>
<evidence type="ECO:0000256" key="4">
    <source>
        <dbReference type="ARBA" id="ARBA00012718"/>
    </source>
</evidence>
<dbReference type="GO" id="GO:0070773">
    <property type="term" value="F:protein-N-terminal glutamine amidohydrolase activity"/>
    <property type="evidence" value="ECO:0007669"/>
    <property type="project" value="UniProtKB-UniRule"/>
</dbReference>
<evidence type="ECO:0000256" key="5">
    <source>
        <dbReference type="ARBA" id="ARBA00021247"/>
    </source>
</evidence>
<evidence type="ECO:0000256" key="8">
    <source>
        <dbReference type="RuleBase" id="RU367082"/>
    </source>
</evidence>
<evidence type="ECO:0000256" key="6">
    <source>
        <dbReference type="ARBA" id="ARBA00022801"/>
    </source>
</evidence>
<dbReference type="PANTHER" id="PTHR13035">
    <property type="entry name" value="PROTEIN N-TERMINAL GLUTAMINE AMIDOHYDROLASE"/>
    <property type="match status" value="1"/>
</dbReference>
<feature type="compositionally biased region" description="Basic and acidic residues" evidence="9">
    <location>
        <begin position="238"/>
        <end position="252"/>
    </location>
</feature>